<dbReference type="SUPFAM" id="SSF51182">
    <property type="entry name" value="RmlC-like cupins"/>
    <property type="match status" value="1"/>
</dbReference>
<proteinExistence type="predicted"/>
<accession>A0ABP6Z8U2</accession>
<dbReference type="Gene3D" id="2.60.120.10">
    <property type="entry name" value="Jelly Rolls"/>
    <property type="match status" value="1"/>
</dbReference>
<dbReference type="Pfam" id="PF07883">
    <property type="entry name" value="Cupin_2"/>
    <property type="match status" value="1"/>
</dbReference>
<evidence type="ECO:0000313" key="3">
    <source>
        <dbReference type="Proteomes" id="UP001501074"/>
    </source>
</evidence>
<reference evidence="3" key="1">
    <citation type="journal article" date="2019" name="Int. J. Syst. Evol. Microbiol.">
        <title>The Global Catalogue of Microorganisms (GCM) 10K type strain sequencing project: providing services to taxonomists for standard genome sequencing and annotation.</title>
        <authorList>
            <consortium name="The Broad Institute Genomics Platform"/>
            <consortium name="The Broad Institute Genome Sequencing Center for Infectious Disease"/>
            <person name="Wu L."/>
            <person name="Ma J."/>
        </authorList>
    </citation>
    <scope>NUCLEOTIDE SEQUENCE [LARGE SCALE GENOMIC DNA]</scope>
    <source>
        <strain evidence="3">JCM 16902</strain>
    </source>
</reference>
<protein>
    <submittedName>
        <fullName evidence="2">Cupin domain-containing protein</fullName>
    </submittedName>
</protein>
<feature type="domain" description="Cupin type-2" evidence="1">
    <location>
        <begin position="35"/>
        <end position="96"/>
    </location>
</feature>
<dbReference type="InterPro" id="IPR011051">
    <property type="entry name" value="RmlC_Cupin_sf"/>
</dbReference>
<dbReference type="EMBL" id="BAAAZO010000002">
    <property type="protein sequence ID" value="GAA3598923.1"/>
    <property type="molecule type" value="Genomic_DNA"/>
</dbReference>
<keyword evidence="3" id="KW-1185">Reference proteome</keyword>
<organism evidence="2 3">
    <name type="scientific">Kineosporia mesophila</name>
    <dbReference type="NCBI Taxonomy" id="566012"/>
    <lineage>
        <taxon>Bacteria</taxon>
        <taxon>Bacillati</taxon>
        <taxon>Actinomycetota</taxon>
        <taxon>Actinomycetes</taxon>
        <taxon>Kineosporiales</taxon>
        <taxon>Kineosporiaceae</taxon>
        <taxon>Kineosporia</taxon>
    </lineage>
</organism>
<evidence type="ECO:0000313" key="2">
    <source>
        <dbReference type="EMBL" id="GAA3598923.1"/>
    </source>
</evidence>
<name>A0ABP6Z8U2_9ACTN</name>
<dbReference type="Proteomes" id="UP001501074">
    <property type="component" value="Unassembled WGS sequence"/>
</dbReference>
<gene>
    <name evidence="2" type="ORF">GCM10022223_12890</name>
</gene>
<evidence type="ECO:0000259" key="1">
    <source>
        <dbReference type="Pfam" id="PF07883"/>
    </source>
</evidence>
<dbReference type="InterPro" id="IPR014710">
    <property type="entry name" value="RmlC-like_jellyroll"/>
</dbReference>
<sequence>MSPELGTHDAPLPGSVGLSALRVYPWEALDGLCGGSPHLHLCCTEAYLVVSGHGRLQTLTLDGSGEQPLGAGDVVWFTPGTIHRAVNDGDLQVLVLMQNSGLPEAGDAVLTFPPRYLADRETYLEARDLTGPDGTPSADRARRRRDLAVEGFRELREAFEAGDRQPLEAFHASSSRLVQPVLDDWRGILTNGAAASVARTAAQLDALAAGDHTYLREATVSRTERPEPVTLGMCGFLNAYPVPNL</sequence>
<dbReference type="CDD" id="cd02208">
    <property type="entry name" value="cupin_RmlC-like"/>
    <property type="match status" value="1"/>
</dbReference>
<dbReference type="RefSeq" id="WP_231489208.1">
    <property type="nucleotide sequence ID" value="NZ_BAAAZO010000002.1"/>
</dbReference>
<comment type="caution">
    <text evidence="2">The sequence shown here is derived from an EMBL/GenBank/DDBJ whole genome shotgun (WGS) entry which is preliminary data.</text>
</comment>
<dbReference type="InterPro" id="IPR013096">
    <property type="entry name" value="Cupin_2"/>
</dbReference>